<dbReference type="OrthoDB" id="9816572at2"/>
<feature type="transmembrane region" description="Helical" evidence="10">
    <location>
        <begin position="233"/>
        <end position="261"/>
    </location>
</feature>
<comment type="subcellular location">
    <subcellularLocation>
        <location evidence="10">Cell inner membrane</location>
        <topology evidence="10">Multi-pass membrane protein</topology>
    </subcellularLocation>
    <subcellularLocation>
        <location evidence="1">Cell membrane</location>
        <topology evidence="1">Multi-pass membrane protein</topology>
    </subcellularLocation>
</comment>
<dbReference type="InterPro" id="IPR051050">
    <property type="entry name" value="Lipid_II_flippase_MurJ/MviN"/>
</dbReference>
<feature type="transmembrane region" description="Helical" evidence="10">
    <location>
        <begin position="26"/>
        <end position="45"/>
    </location>
</feature>
<dbReference type="NCBIfam" id="TIGR01695">
    <property type="entry name" value="murJ_mviN"/>
    <property type="match status" value="1"/>
</dbReference>
<feature type="transmembrane region" description="Helical" evidence="10">
    <location>
        <begin position="450"/>
        <end position="467"/>
    </location>
</feature>
<comment type="similarity">
    <text evidence="9 10 11">Belongs to the MurJ/MviN family.</text>
</comment>
<feature type="transmembrane region" description="Helical" evidence="10">
    <location>
        <begin position="313"/>
        <end position="336"/>
    </location>
</feature>
<evidence type="ECO:0000256" key="9">
    <source>
        <dbReference type="ARBA" id="ARBA00061532"/>
    </source>
</evidence>
<keyword evidence="10 11" id="KW-0961">Cell wall biogenesis/degradation</keyword>
<keyword evidence="5 10" id="KW-0573">Peptidoglycan synthesis</keyword>
<feature type="transmembrane region" description="Helical" evidence="10">
    <location>
        <begin position="273"/>
        <end position="292"/>
    </location>
</feature>
<keyword evidence="2 10" id="KW-1003">Cell membrane</keyword>
<organism evidence="12 13">
    <name type="scientific">Bauldia litoralis</name>
    <dbReference type="NCBI Taxonomy" id="665467"/>
    <lineage>
        <taxon>Bacteria</taxon>
        <taxon>Pseudomonadati</taxon>
        <taxon>Pseudomonadota</taxon>
        <taxon>Alphaproteobacteria</taxon>
        <taxon>Hyphomicrobiales</taxon>
        <taxon>Kaistiaceae</taxon>
        <taxon>Bauldia</taxon>
    </lineage>
</organism>
<dbReference type="CDD" id="cd13123">
    <property type="entry name" value="MATE_MurJ_like"/>
    <property type="match status" value="1"/>
</dbReference>
<reference evidence="12 13" key="1">
    <citation type="submission" date="2016-10" db="EMBL/GenBank/DDBJ databases">
        <authorList>
            <person name="de Groot N.N."/>
        </authorList>
    </citation>
    <scope>NUCLEOTIDE SEQUENCE [LARGE SCALE GENOMIC DNA]</scope>
    <source>
        <strain evidence="12 13">ATCC 35022</strain>
    </source>
</reference>
<keyword evidence="7 10" id="KW-0472">Membrane</keyword>
<evidence type="ECO:0000256" key="3">
    <source>
        <dbReference type="ARBA" id="ARBA00022692"/>
    </source>
</evidence>
<feature type="transmembrane region" description="Helical" evidence="10">
    <location>
        <begin position="356"/>
        <end position="374"/>
    </location>
</feature>
<evidence type="ECO:0000256" key="10">
    <source>
        <dbReference type="HAMAP-Rule" id="MF_02078"/>
    </source>
</evidence>
<comment type="pathway">
    <text evidence="10">Cell wall biogenesis; peptidoglycan biosynthesis.</text>
</comment>
<dbReference type="GO" id="GO:0034204">
    <property type="term" value="P:lipid translocation"/>
    <property type="evidence" value="ECO:0007669"/>
    <property type="project" value="TreeGrafter"/>
</dbReference>
<feature type="transmembrane region" description="Helical" evidence="10">
    <location>
        <begin position="91"/>
        <end position="114"/>
    </location>
</feature>
<evidence type="ECO:0000313" key="12">
    <source>
        <dbReference type="EMBL" id="SDB50836.1"/>
    </source>
</evidence>
<protein>
    <recommendedName>
        <fullName evidence="10">Probable lipid II flippase MurJ</fullName>
    </recommendedName>
</protein>
<comment type="function">
    <text evidence="8 10 11">Involved in peptidoglycan biosynthesis. Transports lipid-linked peptidoglycan precursors from the inner to the outer leaflet of the cytoplasmic membrane.</text>
</comment>
<evidence type="ECO:0000256" key="6">
    <source>
        <dbReference type="ARBA" id="ARBA00022989"/>
    </source>
</evidence>
<dbReference type="UniPathway" id="UPA00219"/>
<evidence type="ECO:0000256" key="7">
    <source>
        <dbReference type="ARBA" id="ARBA00023136"/>
    </source>
</evidence>
<dbReference type="GO" id="GO:0008360">
    <property type="term" value="P:regulation of cell shape"/>
    <property type="evidence" value="ECO:0007669"/>
    <property type="project" value="UniProtKB-UniRule"/>
</dbReference>
<evidence type="ECO:0000256" key="5">
    <source>
        <dbReference type="ARBA" id="ARBA00022984"/>
    </source>
</evidence>
<evidence type="ECO:0000256" key="2">
    <source>
        <dbReference type="ARBA" id="ARBA00022475"/>
    </source>
</evidence>
<evidence type="ECO:0000256" key="1">
    <source>
        <dbReference type="ARBA" id="ARBA00004651"/>
    </source>
</evidence>
<dbReference type="RefSeq" id="WP_090879213.1">
    <property type="nucleotide sequence ID" value="NZ_FMXQ01000009.1"/>
</dbReference>
<dbReference type="EMBL" id="FMXQ01000009">
    <property type="protein sequence ID" value="SDB50836.1"/>
    <property type="molecule type" value="Genomic_DNA"/>
</dbReference>
<dbReference type="STRING" id="665467.SAMN02982931_03991"/>
<keyword evidence="3 10" id="KW-0812">Transmembrane</keyword>
<feature type="transmembrane region" description="Helical" evidence="10">
    <location>
        <begin position="386"/>
        <end position="405"/>
    </location>
</feature>
<proteinExistence type="inferred from homology"/>
<feature type="transmembrane region" description="Helical" evidence="10">
    <location>
        <begin position="479"/>
        <end position="499"/>
    </location>
</feature>
<dbReference type="AlphaFoldDB" id="A0A1G6E0C3"/>
<keyword evidence="10 11" id="KW-0813">Transport</keyword>
<name>A0A1G6E0C3_9HYPH</name>
<keyword evidence="10" id="KW-0997">Cell inner membrane</keyword>
<evidence type="ECO:0000256" key="8">
    <source>
        <dbReference type="ARBA" id="ARBA00060041"/>
    </source>
</evidence>
<keyword evidence="13" id="KW-1185">Reference proteome</keyword>
<dbReference type="GO" id="GO:0009252">
    <property type="term" value="P:peptidoglycan biosynthetic process"/>
    <property type="evidence" value="ECO:0007669"/>
    <property type="project" value="UniProtKB-UniRule"/>
</dbReference>
<sequence length="519" mass="54748">MSLLKNFATVGGATATSRLLGFVRDVFIAGALGTGPIADAFFVAFRFPNLFRRLFAEGAFNSAFVPLYARALEGEGEAAARKFGEEALSMLLTSLLIFTAIAEITMPILMFVMAPGFVSDPEKFDLTVFLTRIAFPYLGLVSLLAFYSGVLNARGRFAAAAFAPALLNVVLIAVLLLILAMGWTETPDAGIALTIGTLVGGVAQLAMVVIAAGRGHALLRLRWPRLTPGVRRLIKLGVPGVLAGGITQINIVVGTMIASLAPGAVSYLYYADRLYQLPLGIVGIAIGVVLLPDLSRQLRAGRTDVADHTQNRALEFAMALTLPSAIALFVMAIPIINVLFQRASFGPSDTVETAAALAAFAVGLPAFVLIKVFSPGFFAREDTRTPMWFAGVALVVNIALSLALFPFLAHVGIAIATATSAWVNTALLAGTLMRRGQFTPDAALKKRLPLLLLAALLMGGCLTLAQWQMAPFLADPSLLVRAVAVGILVFGGVVVFAVFCQLTGAADFKGALAKVLRRA</sequence>
<dbReference type="PANTHER" id="PTHR47019">
    <property type="entry name" value="LIPID II FLIPPASE MURJ"/>
    <property type="match status" value="1"/>
</dbReference>
<dbReference type="InterPro" id="IPR004268">
    <property type="entry name" value="MurJ"/>
</dbReference>
<gene>
    <name evidence="10" type="primary">murJ</name>
    <name evidence="12" type="ORF">SAMN02982931_03991</name>
</gene>
<dbReference type="PRINTS" id="PR01806">
    <property type="entry name" value="VIRFACTRMVIN"/>
</dbReference>
<dbReference type="HAMAP" id="MF_02078">
    <property type="entry name" value="MurJ_MviN"/>
    <property type="match status" value="1"/>
</dbReference>
<dbReference type="PANTHER" id="PTHR47019:SF1">
    <property type="entry name" value="LIPID II FLIPPASE MURJ"/>
    <property type="match status" value="1"/>
</dbReference>
<keyword evidence="4 10" id="KW-0133">Cell shape</keyword>
<dbReference type="GO" id="GO:0071555">
    <property type="term" value="P:cell wall organization"/>
    <property type="evidence" value="ECO:0007669"/>
    <property type="project" value="UniProtKB-UniRule"/>
</dbReference>
<dbReference type="Pfam" id="PF03023">
    <property type="entry name" value="MurJ"/>
    <property type="match status" value="1"/>
</dbReference>
<dbReference type="GO" id="GO:0015648">
    <property type="term" value="F:lipid-linked peptidoglycan transporter activity"/>
    <property type="evidence" value="ECO:0007669"/>
    <property type="project" value="UniProtKB-UniRule"/>
</dbReference>
<evidence type="ECO:0000313" key="13">
    <source>
        <dbReference type="Proteomes" id="UP000199071"/>
    </source>
</evidence>
<evidence type="ECO:0000256" key="11">
    <source>
        <dbReference type="PIRNR" id="PIRNR002869"/>
    </source>
</evidence>
<keyword evidence="6 10" id="KW-1133">Transmembrane helix</keyword>
<feature type="transmembrane region" description="Helical" evidence="10">
    <location>
        <begin position="189"/>
        <end position="212"/>
    </location>
</feature>
<feature type="transmembrane region" description="Helical" evidence="10">
    <location>
        <begin position="411"/>
        <end position="429"/>
    </location>
</feature>
<dbReference type="Proteomes" id="UP000199071">
    <property type="component" value="Unassembled WGS sequence"/>
</dbReference>
<dbReference type="GO" id="GO:0005886">
    <property type="term" value="C:plasma membrane"/>
    <property type="evidence" value="ECO:0007669"/>
    <property type="project" value="UniProtKB-SubCell"/>
</dbReference>
<feature type="transmembrane region" description="Helical" evidence="10">
    <location>
        <begin position="159"/>
        <end position="183"/>
    </location>
</feature>
<feature type="transmembrane region" description="Helical" evidence="10">
    <location>
        <begin position="126"/>
        <end position="147"/>
    </location>
</feature>
<evidence type="ECO:0000256" key="4">
    <source>
        <dbReference type="ARBA" id="ARBA00022960"/>
    </source>
</evidence>
<accession>A0A1G6E0C3</accession>
<dbReference type="PIRSF" id="PIRSF002869">
    <property type="entry name" value="MviN"/>
    <property type="match status" value="1"/>
</dbReference>